<feature type="transmembrane region" description="Helical" evidence="5">
    <location>
        <begin position="362"/>
        <end position="384"/>
    </location>
</feature>
<name>A0A7R9BJG7_9CRUS</name>
<dbReference type="EMBL" id="OA882665">
    <property type="protein sequence ID" value="CAD7276447.1"/>
    <property type="molecule type" value="Genomic_DNA"/>
</dbReference>
<protein>
    <recommendedName>
        <fullName evidence="6">Ion transport domain-containing protein</fullName>
    </recommendedName>
</protein>
<evidence type="ECO:0000313" key="7">
    <source>
        <dbReference type="EMBL" id="CAD7276447.1"/>
    </source>
</evidence>
<gene>
    <name evidence="7" type="ORF">NMOB1V02_LOCUS4210</name>
</gene>
<keyword evidence="3 5" id="KW-1133">Transmembrane helix</keyword>
<feature type="transmembrane region" description="Helical" evidence="5">
    <location>
        <begin position="194"/>
        <end position="212"/>
    </location>
</feature>
<comment type="subcellular location">
    <subcellularLocation>
        <location evidence="1">Membrane</location>
        <topology evidence="1">Multi-pass membrane protein</topology>
    </subcellularLocation>
</comment>
<dbReference type="InterPro" id="IPR005821">
    <property type="entry name" value="Ion_trans_dom"/>
</dbReference>
<reference evidence="7" key="1">
    <citation type="submission" date="2020-11" db="EMBL/GenBank/DDBJ databases">
        <authorList>
            <person name="Tran Van P."/>
        </authorList>
    </citation>
    <scope>NUCLEOTIDE SEQUENCE</scope>
</reference>
<dbReference type="OrthoDB" id="10068803at2759"/>
<feature type="transmembrane region" description="Helical" evidence="5">
    <location>
        <begin position="255"/>
        <end position="274"/>
    </location>
</feature>
<dbReference type="GO" id="GO:0022832">
    <property type="term" value="F:voltage-gated channel activity"/>
    <property type="evidence" value="ECO:0007669"/>
    <property type="project" value="InterPro"/>
</dbReference>
<dbReference type="Gene3D" id="1.10.287.70">
    <property type="match status" value="1"/>
</dbReference>
<dbReference type="GO" id="GO:0010008">
    <property type="term" value="C:endosome membrane"/>
    <property type="evidence" value="ECO:0007669"/>
    <property type="project" value="TreeGrafter"/>
</dbReference>
<feature type="domain" description="Ion transport" evidence="6">
    <location>
        <begin position="154"/>
        <end position="300"/>
    </location>
</feature>
<dbReference type="PANTHER" id="PTHR46474:SF1">
    <property type="entry name" value="TWO PORE CHANNEL PROTEIN 1"/>
    <property type="match status" value="1"/>
</dbReference>
<dbReference type="Proteomes" id="UP000678499">
    <property type="component" value="Unassembled WGS sequence"/>
</dbReference>
<dbReference type="PANTHER" id="PTHR46474">
    <property type="entry name" value="TWO PORE CALCIUM CHANNEL PROTEIN 1"/>
    <property type="match status" value="1"/>
</dbReference>
<keyword evidence="4 5" id="KW-0472">Membrane</keyword>
<keyword evidence="2 5" id="KW-0812">Transmembrane</keyword>
<dbReference type="GO" id="GO:0005765">
    <property type="term" value="C:lysosomal membrane"/>
    <property type="evidence" value="ECO:0007669"/>
    <property type="project" value="InterPro"/>
</dbReference>
<dbReference type="EMBL" id="CAJPEX010000628">
    <property type="protein sequence ID" value="CAG0916599.1"/>
    <property type="molecule type" value="Genomic_DNA"/>
</dbReference>
<evidence type="ECO:0000256" key="5">
    <source>
        <dbReference type="SAM" id="Phobius"/>
    </source>
</evidence>
<evidence type="ECO:0000256" key="3">
    <source>
        <dbReference type="ARBA" id="ARBA00022989"/>
    </source>
</evidence>
<dbReference type="InterPro" id="IPR028801">
    <property type="entry name" value="TPC1_animal"/>
</dbReference>
<feature type="transmembrane region" description="Helical" evidence="5">
    <location>
        <begin position="286"/>
        <end position="311"/>
    </location>
</feature>
<evidence type="ECO:0000256" key="4">
    <source>
        <dbReference type="ARBA" id="ARBA00023136"/>
    </source>
</evidence>
<keyword evidence="8" id="KW-1185">Reference proteome</keyword>
<evidence type="ECO:0000313" key="8">
    <source>
        <dbReference type="Proteomes" id="UP000678499"/>
    </source>
</evidence>
<dbReference type="SUPFAM" id="SSF81324">
    <property type="entry name" value="Voltage-gated potassium channels"/>
    <property type="match status" value="1"/>
</dbReference>
<dbReference type="Pfam" id="PF00520">
    <property type="entry name" value="Ion_trans"/>
    <property type="match status" value="1"/>
</dbReference>
<dbReference type="AlphaFoldDB" id="A0A7R9BJG7"/>
<feature type="transmembrane region" description="Helical" evidence="5">
    <location>
        <begin position="151"/>
        <end position="173"/>
    </location>
</feature>
<accession>A0A7R9BJG7</accession>
<organism evidence="7">
    <name type="scientific">Notodromas monacha</name>
    <dbReference type="NCBI Taxonomy" id="399045"/>
    <lineage>
        <taxon>Eukaryota</taxon>
        <taxon>Metazoa</taxon>
        <taxon>Ecdysozoa</taxon>
        <taxon>Arthropoda</taxon>
        <taxon>Crustacea</taxon>
        <taxon>Oligostraca</taxon>
        <taxon>Ostracoda</taxon>
        <taxon>Podocopa</taxon>
        <taxon>Podocopida</taxon>
        <taxon>Cypridocopina</taxon>
        <taxon>Cypridoidea</taxon>
        <taxon>Cyprididae</taxon>
        <taxon>Notodromas</taxon>
    </lineage>
</organism>
<proteinExistence type="predicted"/>
<sequence length="386" mass="44437">MEDVLAFEDDFVPEPNPSIRRAYRPPTRTFSVYSESDGPNELGDTGVSSLPDHPCDFDWSPTHQVSNSSFVQEDISYQKKKEILWKWQMNYHEASIFLDEGANNVKFTSHPRNQAALPAYLVVHNRWFYTLELTSALLLLSLAIVEKPAYASFQVPLGVHASVEAVGLVIVGFETFMKIRWQGVRTFVCHKRSMIKACILIIMTVESVVILIRQSSHFRVMRALRPIFLIDNHYSRGVRRFIRQILQSLPPILDMLGLLFFFMVIFSILGFFLFSDNPRDPYFRTLFSSFVSLFVLLTTAKISLYSTYIALNTGPVNSVEHLQRKLKKEKVKKKRSVAFLIGSTGRFSFPDVMMPSYSQSRWASTFFITYLAIELYILMNLVCFHS</sequence>
<evidence type="ECO:0000256" key="2">
    <source>
        <dbReference type="ARBA" id="ARBA00022692"/>
    </source>
</evidence>
<evidence type="ECO:0000256" key="1">
    <source>
        <dbReference type="ARBA" id="ARBA00004141"/>
    </source>
</evidence>
<evidence type="ECO:0000259" key="6">
    <source>
        <dbReference type="Pfam" id="PF00520"/>
    </source>
</evidence>
<dbReference type="GO" id="GO:0005216">
    <property type="term" value="F:monoatomic ion channel activity"/>
    <property type="evidence" value="ECO:0007669"/>
    <property type="project" value="InterPro"/>
</dbReference>